<evidence type="ECO:0000256" key="1">
    <source>
        <dbReference type="SAM" id="MobiDB-lite"/>
    </source>
</evidence>
<dbReference type="Proteomes" id="UP000827889">
    <property type="component" value="Chromosome 6"/>
</dbReference>
<dbReference type="GeneID" id="115756125"/>
<feature type="region of interest" description="Disordered" evidence="1">
    <location>
        <begin position="1"/>
        <end position="30"/>
    </location>
</feature>
<gene>
    <name evidence="3" type="primary">LOC115756125</name>
</gene>
<keyword evidence="2" id="KW-1185">Reference proteome</keyword>
<dbReference type="AlphaFoldDB" id="A0A8B8QX72"/>
<accession>A0A8B8QX72</accession>
<organism evidence="2 3">
    <name type="scientific">Rhodamnia argentea</name>
    <dbReference type="NCBI Taxonomy" id="178133"/>
    <lineage>
        <taxon>Eukaryota</taxon>
        <taxon>Viridiplantae</taxon>
        <taxon>Streptophyta</taxon>
        <taxon>Embryophyta</taxon>
        <taxon>Tracheophyta</taxon>
        <taxon>Spermatophyta</taxon>
        <taxon>Magnoliopsida</taxon>
        <taxon>eudicotyledons</taxon>
        <taxon>Gunneridae</taxon>
        <taxon>Pentapetalae</taxon>
        <taxon>rosids</taxon>
        <taxon>malvids</taxon>
        <taxon>Myrtales</taxon>
        <taxon>Myrtaceae</taxon>
        <taxon>Myrtoideae</taxon>
        <taxon>Myrteae</taxon>
        <taxon>Australasian group</taxon>
        <taxon>Rhodamnia</taxon>
    </lineage>
</organism>
<sequence>MELSCGDDTNTEERRVSLTGGTQDRGEGRNCMEVHHPHHEVELEIEFWPLEHPTEPPDEDQPVKCPMLSTSAIPGARTKEEQIAQSMRKRADAQDLAKTEKVMVASEPSIRPLRKRHHNLTHGDIIITPLRTMPPPPLPPPPPSHNMTIFHMLQQQFDSLEN</sequence>
<feature type="region of interest" description="Disordered" evidence="1">
    <location>
        <begin position="52"/>
        <end position="78"/>
    </location>
</feature>
<evidence type="ECO:0000313" key="3">
    <source>
        <dbReference type="RefSeq" id="XP_030551675.1"/>
    </source>
</evidence>
<dbReference type="PANTHER" id="PTHR34196">
    <property type="entry name" value="OS02G0697700 PROTEIN"/>
    <property type="match status" value="1"/>
</dbReference>
<dbReference type="KEGG" id="rarg:115756125"/>
<reference evidence="3" key="1">
    <citation type="submission" date="2025-08" db="UniProtKB">
        <authorList>
            <consortium name="RefSeq"/>
        </authorList>
    </citation>
    <scope>IDENTIFICATION</scope>
    <source>
        <tissue evidence="3">Leaf</tissue>
    </source>
</reference>
<dbReference type="PANTHER" id="PTHR34196:SF4">
    <property type="entry name" value="OS06G0208200 PROTEIN"/>
    <property type="match status" value="1"/>
</dbReference>
<dbReference type="RefSeq" id="XP_030551675.1">
    <property type="nucleotide sequence ID" value="XM_030695815.2"/>
</dbReference>
<evidence type="ECO:0000313" key="2">
    <source>
        <dbReference type="Proteomes" id="UP000827889"/>
    </source>
</evidence>
<dbReference type="OrthoDB" id="1269099at2759"/>
<proteinExistence type="predicted"/>
<name>A0A8B8QX72_9MYRT</name>
<protein>
    <submittedName>
        <fullName evidence="3">Uncharacterized protein LOC115756125</fullName>
    </submittedName>
</protein>